<gene>
    <name evidence="4" type="ORF">NAES01612_LOCUS12859</name>
</gene>
<dbReference type="PANTHER" id="PTHR46194:SF1">
    <property type="entry name" value="PEPTIDYL-TRNA HYDROLASE PTRHD1-RELATED"/>
    <property type="match status" value="1"/>
</dbReference>
<sequence length="150" mass="17180">MATAPPEGEFKHQENPLVQYIVVRKDLLKKPFSWSNGAIVSNSCHASLAVIAENWSHENVQLYLKNHIRDADTTILEGGEPNSSLFQMYKVVLAAQNEEELLKTQETLNKENINHHLWVEQPEGIPTALAVMPYRREFIAPFLKSLRLFR</sequence>
<dbReference type="SUPFAM" id="SSF102462">
    <property type="entry name" value="Peptidyl-tRNA hydrolase II"/>
    <property type="match status" value="1"/>
</dbReference>
<dbReference type="InterPro" id="IPR042237">
    <property type="entry name" value="PTRHD1"/>
</dbReference>
<dbReference type="Pfam" id="PF01981">
    <property type="entry name" value="PTH2"/>
    <property type="match status" value="1"/>
</dbReference>
<evidence type="ECO:0000256" key="1">
    <source>
        <dbReference type="ARBA" id="ARBA00013260"/>
    </source>
</evidence>
<dbReference type="AlphaFoldDB" id="A0A7S4KYL5"/>
<evidence type="ECO:0000256" key="2">
    <source>
        <dbReference type="ARBA" id="ARBA00022801"/>
    </source>
</evidence>
<dbReference type="Gene3D" id="3.40.1490.10">
    <property type="entry name" value="Bit1"/>
    <property type="match status" value="1"/>
</dbReference>
<dbReference type="GO" id="GO:0004045">
    <property type="term" value="F:peptidyl-tRNA hydrolase activity"/>
    <property type="evidence" value="ECO:0007669"/>
    <property type="project" value="UniProtKB-EC"/>
</dbReference>
<evidence type="ECO:0000313" key="4">
    <source>
        <dbReference type="EMBL" id="CAE2308737.1"/>
    </source>
</evidence>
<evidence type="ECO:0000256" key="3">
    <source>
        <dbReference type="ARBA" id="ARBA00048707"/>
    </source>
</evidence>
<dbReference type="InterPro" id="IPR002833">
    <property type="entry name" value="PTH2"/>
</dbReference>
<reference evidence="4" key="1">
    <citation type="submission" date="2021-01" db="EMBL/GenBank/DDBJ databases">
        <authorList>
            <person name="Corre E."/>
            <person name="Pelletier E."/>
            <person name="Niang G."/>
            <person name="Scheremetjew M."/>
            <person name="Finn R."/>
            <person name="Kale V."/>
            <person name="Holt S."/>
            <person name="Cochrane G."/>
            <person name="Meng A."/>
            <person name="Brown T."/>
            <person name="Cohen L."/>
        </authorList>
    </citation>
    <scope>NUCLEOTIDE SEQUENCE</scope>
    <source>
        <strain evidence="4">SoJaBio B1-5/56/2</strain>
    </source>
</reference>
<dbReference type="EMBL" id="HBKR01019643">
    <property type="protein sequence ID" value="CAE2308737.1"/>
    <property type="molecule type" value="Transcribed_RNA"/>
</dbReference>
<proteinExistence type="predicted"/>
<accession>A0A7S4KYL5</accession>
<protein>
    <recommendedName>
        <fullName evidence="1">peptidyl-tRNA hydrolase</fullName>
        <ecNumber evidence="1">3.1.1.29</ecNumber>
    </recommendedName>
</protein>
<keyword evidence="2" id="KW-0378">Hydrolase</keyword>
<dbReference type="EC" id="3.1.1.29" evidence="1"/>
<comment type="catalytic activity">
    <reaction evidence="3">
        <text>an N-acyl-L-alpha-aminoacyl-tRNA + H2O = an N-acyl-L-amino acid + a tRNA + H(+)</text>
        <dbReference type="Rhea" id="RHEA:54448"/>
        <dbReference type="Rhea" id="RHEA-COMP:10123"/>
        <dbReference type="Rhea" id="RHEA-COMP:13883"/>
        <dbReference type="ChEBI" id="CHEBI:15377"/>
        <dbReference type="ChEBI" id="CHEBI:15378"/>
        <dbReference type="ChEBI" id="CHEBI:59874"/>
        <dbReference type="ChEBI" id="CHEBI:78442"/>
        <dbReference type="ChEBI" id="CHEBI:138191"/>
        <dbReference type="EC" id="3.1.1.29"/>
    </reaction>
</comment>
<dbReference type="PANTHER" id="PTHR46194">
    <property type="entry name" value="PEPTIDYL-TRNA HYDROLASE PTRHD1-RELATED"/>
    <property type="match status" value="1"/>
</dbReference>
<dbReference type="InterPro" id="IPR023476">
    <property type="entry name" value="Pep_tRNA_hydro_II_dom_sf"/>
</dbReference>
<organism evidence="4">
    <name type="scientific">Paramoeba aestuarina</name>
    <dbReference type="NCBI Taxonomy" id="180227"/>
    <lineage>
        <taxon>Eukaryota</taxon>
        <taxon>Amoebozoa</taxon>
        <taxon>Discosea</taxon>
        <taxon>Flabellinia</taxon>
        <taxon>Dactylopodida</taxon>
        <taxon>Paramoebidae</taxon>
        <taxon>Paramoeba</taxon>
    </lineage>
</organism>
<name>A0A7S4KYL5_9EUKA</name>